<gene>
    <name evidence="1" type="primary">unc-4</name>
    <name evidence="1" type="ORF">EVAR_72584_1</name>
</gene>
<dbReference type="STRING" id="151549.A0A4C1T4S4"/>
<dbReference type="OrthoDB" id="8063128at2759"/>
<reference evidence="1 2" key="1">
    <citation type="journal article" date="2019" name="Commun. Biol.">
        <title>The bagworm genome reveals a unique fibroin gene that provides high tensile strength.</title>
        <authorList>
            <person name="Kono N."/>
            <person name="Nakamura H."/>
            <person name="Ohtoshi R."/>
            <person name="Tomita M."/>
            <person name="Numata K."/>
            <person name="Arakawa K."/>
        </authorList>
    </citation>
    <scope>NUCLEOTIDE SEQUENCE [LARGE SCALE GENOMIC DNA]</scope>
</reference>
<dbReference type="EMBL" id="BGZK01004540">
    <property type="protein sequence ID" value="GBP09533.1"/>
    <property type="molecule type" value="Genomic_DNA"/>
</dbReference>
<accession>A0A4C1T4S4</accession>
<protein>
    <submittedName>
        <fullName evidence="1">Homeobox protein unc-4</fullName>
    </submittedName>
</protein>
<organism evidence="1 2">
    <name type="scientific">Eumeta variegata</name>
    <name type="common">Bagworm moth</name>
    <name type="synonym">Eumeta japonica</name>
    <dbReference type="NCBI Taxonomy" id="151549"/>
    <lineage>
        <taxon>Eukaryota</taxon>
        <taxon>Metazoa</taxon>
        <taxon>Ecdysozoa</taxon>
        <taxon>Arthropoda</taxon>
        <taxon>Hexapoda</taxon>
        <taxon>Insecta</taxon>
        <taxon>Pterygota</taxon>
        <taxon>Neoptera</taxon>
        <taxon>Endopterygota</taxon>
        <taxon>Lepidoptera</taxon>
        <taxon>Glossata</taxon>
        <taxon>Ditrysia</taxon>
        <taxon>Tineoidea</taxon>
        <taxon>Psychidae</taxon>
        <taxon>Oiketicinae</taxon>
        <taxon>Eumeta</taxon>
    </lineage>
</organism>
<keyword evidence="2" id="KW-1185">Reference proteome</keyword>
<evidence type="ECO:0000313" key="2">
    <source>
        <dbReference type="Proteomes" id="UP000299102"/>
    </source>
</evidence>
<sequence>MPLLLPPHKWPLMPGNTFANLTGLSGYAKCFGRSNYSGTAVTTVAIQHRLMIGNRQNMPQGPPSEGSNDDA</sequence>
<evidence type="ECO:0000313" key="1">
    <source>
        <dbReference type="EMBL" id="GBP09533.1"/>
    </source>
</evidence>
<name>A0A4C1T4S4_EUMVA</name>
<comment type="caution">
    <text evidence="1">The sequence shown here is derived from an EMBL/GenBank/DDBJ whole genome shotgun (WGS) entry which is preliminary data.</text>
</comment>
<dbReference type="AlphaFoldDB" id="A0A4C1T4S4"/>
<dbReference type="GO" id="GO:0003677">
    <property type="term" value="F:DNA binding"/>
    <property type="evidence" value="ECO:0007669"/>
    <property type="project" value="UniProtKB-KW"/>
</dbReference>
<feature type="non-terminal residue" evidence="1">
    <location>
        <position position="71"/>
    </location>
</feature>
<keyword evidence="1" id="KW-0371">Homeobox</keyword>
<proteinExistence type="predicted"/>
<keyword evidence="1" id="KW-0238">DNA-binding</keyword>
<dbReference type="Proteomes" id="UP000299102">
    <property type="component" value="Unassembled WGS sequence"/>
</dbReference>